<dbReference type="InterPro" id="IPR003661">
    <property type="entry name" value="HisK_dim/P_dom"/>
</dbReference>
<keyword evidence="11 14" id="KW-1133">Transmembrane helix</keyword>
<evidence type="ECO:0000256" key="8">
    <source>
        <dbReference type="ARBA" id="ARBA00022741"/>
    </source>
</evidence>
<feature type="domain" description="Histidine kinase" evidence="15">
    <location>
        <begin position="187"/>
        <end position="413"/>
    </location>
</feature>
<keyword evidence="5" id="KW-0597">Phosphoprotein</keyword>
<comment type="caution">
    <text evidence="17">The sequence shown here is derived from an EMBL/GenBank/DDBJ whole genome shotgun (WGS) entry which is preliminary data.</text>
</comment>
<evidence type="ECO:0000313" key="17">
    <source>
        <dbReference type="EMBL" id="PWJ30777.1"/>
    </source>
</evidence>
<dbReference type="Pfam" id="PF02518">
    <property type="entry name" value="HATPase_c"/>
    <property type="match status" value="1"/>
</dbReference>
<dbReference type="Proteomes" id="UP000245845">
    <property type="component" value="Unassembled WGS sequence"/>
</dbReference>
<evidence type="ECO:0000259" key="16">
    <source>
        <dbReference type="PROSITE" id="PS50885"/>
    </source>
</evidence>
<keyword evidence="10" id="KW-0067">ATP-binding</keyword>
<dbReference type="SUPFAM" id="SSF158472">
    <property type="entry name" value="HAMP domain-like"/>
    <property type="match status" value="1"/>
</dbReference>
<dbReference type="Gene3D" id="6.10.340.10">
    <property type="match status" value="1"/>
</dbReference>
<evidence type="ECO:0000256" key="10">
    <source>
        <dbReference type="ARBA" id="ARBA00022840"/>
    </source>
</evidence>
<keyword evidence="7 14" id="KW-0812">Transmembrane</keyword>
<organism evidence="17 18">
    <name type="scientific">Faecalicatena orotica</name>
    <dbReference type="NCBI Taxonomy" id="1544"/>
    <lineage>
        <taxon>Bacteria</taxon>
        <taxon>Bacillati</taxon>
        <taxon>Bacillota</taxon>
        <taxon>Clostridia</taxon>
        <taxon>Lachnospirales</taxon>
        <taxon>Lachnospiraceae</taxon>
        <taxon>Faecalicatena</taxon>
    </lineage>
</organism>
<sequence>MDWLEEKTSVVSHKIRNISFRSAIAAYILVFAAAGAVLSYLTITACYRYESMIWSRYSGDSELWFFTIKLSEWPFWTDSYTGFQNHDGLWMLLLDTIRVWSPFVYGVAGSIAASLLFYKKRLKKPLNILKEGTEQVRRNNLDFDLTYESRDEMGLLCRSFDEMRLELIHNKEMMWELVENQKQLNAAFAHDLRTPLTVLKGYSDFLERYLPQGKISQEKMLETLRLMSEHLSRLEQYSRTMKGIRSLDEIPVQKELYTPGQIQSEILEVIFALNQIGDVEIILSGQTETLPSKKAAVDVNLLLEVLENLLSNAIRFASRRITVTLQYEEREEMLYLVVQDDGSGFTEYDFQKALLPYHREHRKLPEENDGENPHFGIGLHICRQLCAKHGGELSLANSIEGGAVVTASFSSKNE</sequence>
<reference evidence="17 18" key="1">
    <citation type="submission" date="2018-05" db="EMBL/GenBank/DDBJ databases">
        <title>The Hungate 1000. A catalogue of reference genomes from the rumen microbiome.</title>
        <authorList>
            <person name="Kelly W."/>
        </authorList>
    </citation>
    <scope>NUCLEOTIDE SEQUENCE [LARGE SCALE GENOMIC DNA]</scope>
    <source>
        <strain evidence="17 18">NLAE-zl-C242</strain>
    </source>
</reference>
<keyword evidence="8" id="KW-0547">Nucleotide-binding</keyword>
<dbReference type="InterPro" id="IPR036890">
    <property type="entry name" value="HATPase_C_sf"/>
</dbReference>
<dbReference type="PANTHER" id="PTHR45528:SF1">
    <property type="entry name" value="SENSOR HISTIDINE KINASE CPXA"/>
    <property type="match status" value="1"/>
</dbReference>
<dbReference type="InterPro" id="IPR036097">
    <property type="entry name" value="HisK_dim/P_sf"/>
</dbReference>
<comment type="subcellular location">
    <subcellularLocation>
        <location evidence="2">Cell membrane</location>
        <topology evidence="2">Multi-pass membrane protein</topology>
    </subcellularLocation>
</comment>
<dbReference type="AlphaFoldDB" id="A0A2Y9C9T0"/>
<dbReference type="Pfam" id="PF00512">
    <property type="entry name" value="HisKA"/>
    <property type="match status" value="1"/>
</dbReference>
<evidence type="ECO:0000256" key="4">
    <source>
        <dbReference type="ARBA" id="ARBA00022475"/>
    </source>
</evidence>
<dbReference type="SUPFAM" id="SSF55874">
    <property type="entry name" value="ATPase domain of HSP90 chaperone/DNA topoisomerase II/histidine kinase"/>
    <property type="match status" value="1"/>
</dbReference>
<dbReference type="Gene3D" id="3.30.565.10">
    <property type="entry name" value="Histidine kinase-like ATPase, C-terminal domain"/>
    <property type="match status" value="1"/>
</dbReference>
<keyword evidence="4" id="KW-1003">Cell membrane</keyword>
<dbReference type="SMART" id="SM00387">
    <property type="entry name" value="HATPase_c"/>
    <property type="match status" value="1"/>
</dbReference>
<feature type="domain" description="HAMP" evidence="16">
    <location>
        <begin position="120"/>
        <end position="172"/>
    </location>
</feature>
<evidence type="ECO:0000256" key="13">
    <source>
        <dbReference type="ARBA" id="ARBA00023136"/>
    </source>
</evidence>
<dbReference type="EMBL" id="QGDL01000003">
    <property type="protein sequence ID" value="PWJ30777.1"/>
    <property type="molecule type" value="Genomic_DNA"/>
</dbReference>
<evidence type="ECO:0000256" key="11">
    <source>
        <dbReference type="ARBA" id="ARBA00022989"/>
    </source>
</evidence>
<evidence type="ECO:0000256" key="6">
    <source>
        <dbReference type="ARBA" id="ARBA00022679"/>
    </source>
</evidence>
<dbReference type="PROSITE" id="PS50885">
    <property type="entry name" value="HAMP"/>
    <property type="match status" value="1"/>
</dbReference>
<dbReference type="InterPro" id="IPR050398">
    <property type="entry name" value="HssS/ArlS-like"/>
</dbReference>
<dbReference type="SUPFAM" id="SSF47384">
    <property type="entry name" value="Homodimeric domain of signal transducing histidine kinase"/>
    <property type="match status" value="1"/>
</dbReference>
<dbReference type="GO" id="GO:0005886">
    <property type="term" value="C:plasma membrane"/>
    <property type="evidence" value="ECO:0007669"/>
    <property type="project" value="UniProtKB-SubCell"/>
</dbReference>
<dbReference type="CDD" id="cd06225">
    <property type="entry name" value="HAMP"/>
    <property type="match status" value="1"/>
</dbReference>
<evidence type="ECO:0000256" key="9">
    <source>
        <dbReference type="ARBA" id="ARBA00022777"/>
    </source>
</evidence>
<dbReference type="Gene3D" id="1.10.287.130">
    <property type="match status" value="1"/>
</dbReference>
<evidence type="ECO:0000256" key="5">
    <source>
        <dbReference type="ARBA" id="ARBA00022553"/>
    </source>
</evidence>
<dbReference type="CDD" id="cd00082">
    <property type="entry name" value="HisKA"/>
    <property type="match status" value="1"/>
</dbReference>
<accession>A0A2Y9C9T0</accession>
<dbReference type="InterPro" id="IPR005467">
    <property type="entry name" value="His_kinase_dom"/>
</dbReference>
<keyword evidence="12" id="KW-0902">Two-component regulatory system</keyword>
<dbReference type="EC" id="2.7.13.3" evidence="3"/>
<gene>
    <name evidence="17" type="ORF">A8806_103181</name>
</gene>
<evidence type="ECO:0000256" key="12">
    <source>
        <dbReference type="ARBA" id="ARBA00023012"/>
    </source>
</evidence>
<evidence type="ECO:0000313" key="18">
    <source>
        <dbReference type="Proteomes" id="UP000245845"/>
    </source>
</evidence>
<dbReference type="SMART" id="SM00388">
    <property type="entry name" value="HisKA"/>
    <property type="match status" value="1"/>
</dbReference>
<dbReference type="GO" id="GO:0000155">
    <property type="term" value="F:phosphorelay sensor kinase activity"/>
    <property type="evidence" value="ECO:0007669"/>
    <property type="project" value="InterPro"/>
</dbReference>
<keyword evidence="6" id="KW-0808">Transferase</keyword>
<evidence type="ECO:0000256" key="1">
    <source>
        <dbReference type="ARBA" id="ARBA00000085"/>
    </source>
</evidence>
<dbReference type="Pfam" id="PF00672">
    <property type="entry name" value="HAMP"/>
    <property type="match status" value="1"/>
</dbReference>
<dbReference type="OrthoDB" id="84942at2"/>
<proteinExistence type="predicted"/>
<keyword evidence="18" id="KW-1185">Reference proteome</keyword>
<keyword evidence="9 17" id="KW-0418">Kinase</keyword>
<evidence type="ECO:0000256" key="3">
    <source>
        <dbReference type="ARBA" id="ARBA00012438"/>
    </source>
</evidence>
<feature type="transmembrane region" description="Helical" evidence="14">
    <location>
        <begin position="99"/>
        <end position="118"/>
    </location>
</feature>
<feature type="transmembrane region" description="Helical" evidence="14">
    <location>
        <begin position="24"/>
        <end position="43"/>
    </location>
</feature>
<dbReference type="InterPro" id="IPR003660">
    <property type="entry name" value="HAMP_dom"/>
</dbReference>
<dbReference type="InterPro" id="IPR003594">
    <property type="entry name" value="HATPase_dom"/>
</dbReference>
<dbReference type="GO" id="GO:0005524">
    <property type="term" value="F:ATP binding"/>
    <property type="evidence" value="ECO:0007669"/>
    <property type="project" value="UniProtKB-KW"/>
</dbReference>
<name>A0A2Y9C9T0_9FIRM</name>
<evidence type="ECO:0000256" key="14">
    <source>
        <dbReference type="SAM" id="Phobius"/>
    </source>
</evidence>
<evidence type="ECO:0000256" key="2">
    <source>
        <dbReference type="ARBA" id="ARBA00004651"/>
    </source>
</evidence>
<dbReference type="PROSITE" id="PS50109">
    <property type="entry name" value="HIS_KIN"/>
    <property type="match status" value="1"/>
</dbReference>
<dbReference type="PANTHER" id="PTHR45528">
    <property type="entry name" value="SENSOR HISTIDINE KINASE CPXA"/>
    <property type="match status" value="1"/>
</dbReference>
<dbReference type="RefSeq" id="WP_109730408.1">
    <property type="nucleotide sequence ID" value="NZ_BAAACK010000004.1"/>
</dbReference>
<comment type="catalytic activity">
    <reaction evidence="1">
        <text>ATP + protein L-histidine = ADP + protein N-phospho-L-histidine.</text>
        <dbReference type="EC" id="2.7.13.3"/>
    </reaction>
</comment>
<protein>
    <recommendedName>
        <fullName evidence="3">histidine kinase</fullName>
        <ecNumber evidence="3">2.7.13.3</ecNumber>
    </recommendedName>
</protein>
<keyword evidence="13 14" id="KW-0472">Membrane</keyword>
<evidence type="ECO:0000256" key="7">
    <source>
        <dbReference type="ARBA" id="ARBA00022692"/>
    </source>
</evidence>
<evidence type="ECO:0000259" key="15">
    <source>
        <dbReference type="PROSITE" id="PS50109"/>
    </source>
</evidence>
<dbReference type="SMART" id="SM00304">
    <property type="entry name" value="HAMP"/>
    <property type="match status" value="1"/>
</dbReference>